<reference evidence="1 2" key="1">
    <citation type="submission" date="2019-04" db="EMBL/GenBank/DDBJ databases">
        <title>Genome sequence of Pelagicola litoralis CL-ES2.</title>
        <authorList>
            <person name="Cao J."/>
        </authorList>
    </citation>
    <scope>NUCLEOTIDE SEQUENCE [LARGE SCALE GENOMIC DNA]</scope>
    <source>
        <strain evidence="1 2">CL-ES2</strain>
    </source>
</reference>
<evidence type="ECO:0000313" key="1">
    <source>
        <dbReference type="EMBL" id="TKZ16018.1"/>
    </source>
</evidence>
<organism evidence="1 2">
    <name type="scientific">Shimia litoralis</name>
    <dbReference type="NCBI Taxonomy" id="420403"/>
    <lineage>
        <taxon>Bacteria</taxon>
        <taxon>Pseudomonadati</taxon>
        <taxon>Pseudomonadota</taxon>
        <taxon>Alphaproteobacteria</taxon>
        <taxon>Rhodobacterales</taxon>
        <taxon>Roseobacteraceae</taxon>
    </lineage>
</organism>
<dbReference type="OrthoDB" id="7870639at2"/>
<protein>
    <submittedName>
        <fullName evidence="1">Uncharacterized protein</fullName>
    </submittedName>
</protein>
<evidence type="ECO:0000313" key="2">
    <source>
        <dbReference type="Proteomes" id="UP000306575"/>
    </source>
</evidence>
<sequence length="65" mass="7137">MTIAERYNQEATRLLPHMADSLHVDPDITCAGEIDEIVFRRSELLGGMAIAILALIERDRAGEGA</sequence>
<dbReference type="RefSeq" id="WP_138017360.1">
    <property type="nucleotide sequence ID" value="NZ_SULI01000030.1"/>
</dbReference>
<dbReference type="AlphaFoldDB" id="A0A4U7MT72"/>
<proteinExistence type="predicted"/>
<gene>
    <name evidence="1" type="ORF">FAP39_15805</name>
</gene>
<name>A0A4U7MT72_9RHOB</name>
<dbReference type="Proteomes" id="UP000306575">
    <property type="component" value="Unassembled WGS sequence"/>
</dbReference>
<accession>A0A4U7MT72</accession>
<keyword evidence="2" id="KW-1185">Reference proteome</keyword>
<dbReference type="EMBL" id="SULI01000030">
    <property type="protein sequence ID" value="TKZ16018.1"/>
    <property type="molecule type" value="Genomic_DNA"/>
</dbReference>
<comment type="caution">
    <text evidence="1">The sequence shown here is derived from an EMBL/GenBank/DDBJ whole genome shotgun (WGS) entry which is preliminary data.</text>
</comment>